<name>A0ACB7RUZ3_HYAAI</name>
<evidence type="ECO:0000313" key="1">
    <source>
        <dbReference type="EMBL" id="KAH6926762.1"/>
    </source>
</evidence>
<protein>
    <submittedName>
        <fullName evidence="1">Uncharacterized protein</fullName>
    </submittedName>
</protein>
<reference evidence="1" key="1">
    <citation type="submission" date="2020-05" db="EMBL/GenBank/DDBJ databases">
        <title>Large-scale comparative analyses of tick genomes elucidate their genetic diversity and vector capacities.</title>
        <authorList>
            <person name="Jia N."/>
            <person name="Wang J."/>
            <person name="Shi W."/>
            <person name="Du L."/>
            <person name="Sun Y."/>
            <person name="Zhan W."/>
            <person name="Jiang J."/>
            <person name="Wang Q."/>
            <person name="Zhang B."/>
            <person name="Ji P."/>
            <person name="Sakyi L.B."/>
            <person name="Cui X."/>
            <person name="Yuan T."/>
            <person name="Jiang B."/>
            <person name="Yang W."/>
            <person name="Lam T.T.-Y."/>
            <person name="Chang Q."/>
            <person name="Ding S."/>
            <person name="Wang X."/>
            <person name="Zhu J."/>
            <person name="Ruan X."/>
            <person name="Zhao L."/>
            <person name="Wei J."/>
            <person name="Que T."/>
            <person name="Du C."/>
            <person name="Cheng J."/>
            <person name="Dai P."/>
            <person name="Han X."/>
            <person name="Huang E."/>
            <person name="Gao Y."/>
            <person name="Liu J."/>
            <person name="Shao H."/>
            <person name="Ye R."/>
            <person name="Li L."/>
            <person name="Wei W."/>
            <person name="Wang X."/>
            <person name="Wang C."/>
            <person name="Yang T."/>
            <person name="Huo Q."/>
            <person name="Li W."/>
            <person name="Guo W."/>
            <person name="Chen H."/>
            <person name="Zhou L."/>
            <person name="Ni X."/>
            <person name="Tian J."/>
            <person name="Zhou Y."/>
            <person name="Sheng Y."/>
            <person name="Liu T."/>
            <person name="Pan Y."/>
            <person name="Xia L."/>
            <person name="Li J."/>
            <person name="Zhao F."/>
            <person name="Cao W."/>
        </authorList>
    </citation>
    <scope>NUCLEOTIDE SEQUENCE</scope>
    <source>
        <strain evidence="1">Hyas-2018</strain>
    </source>
</reference>
<evidence type="ECO:0000313" key="2">
    <source>
        <dbReference type="Proteomes" id="UP000821845"/>
    </source>
</evidence>
<keyword evidence="2" id="KW-1185">Reference proteome</keyword>
<gene>
    <name evidence="1" type="ORF">HPB50_021709</name>
</gene>
<comment type="caution">
    <text evidence="1">The sequence shown here is derived from an EMBL/GenBank/DDBJ whole genome shotgun (WGS) entry which is preliminary data.</text>
</comment>
<sequence>MALTTTCCRNSPPAVQLNPRWANFNPNKSLLAIAVLRKEPFCPSFLLNLAMRSLPLKLDALHILYTEDITLWTTMGCDGQTEETLRRATGTVVECRTYVVNTCTPREARLVTDRVPPRTRIQFVLPGQQVHAAACWSSGVVDGEERVGAFNSGASGMAGIVARVLP</sequence>
<organism evidence="1 2">
    <name type="scientific">Hyalomma asiaticum</name>
    <name type="common">Tick</name>
    <dbReference type="NCBI Taxonomy" id="266040"/>
    <lineage>
        <taxon>Eukaryota</taxon>
        <taxon>Metazoa</taxon>
        <taxon>Ecdysozoa</taxon>
        <taxon>Arthropoda</taxon>
        <taxon>Chelicerata</taxon>
        <taxon>Arachnida</taxon>
        <taxon>Acari</taxon>
        <taxon>Parasitiformes</taxon>
        <taxon>Ixodida</taxon>
        <taxon>Ixodoidea</taxon>
        <taxon>Ixodidae</taxon>
        <taxon>Hyalomminae</taxon>
        <taxon>Hyalomma</taxon>
    </lineage>
</organism>
<proteinExistence type="predicted"/>
<dbReference type="Proteomes" id="UP000821845">
    <property type="component" value="Chromosome 7"/>
</dbReference>
<dbReference type="EMBL" id="CM023487">
    <property type="protein sequence ID" value="KAH6926762.1"/>
    <property type="molecule type" value="Genomic_DNA"/>
</dbReference>
<accession>A0ACB7RUZ3</accession>